<reference evidence="2 3" key="1">
    <citation type="submission" date="2019-08" db="EMBL/GenBank/DDBJ databases">
        <title>Genome of Phaeodactylibacter luteus.</title>
        <authorList>
            <person name="Bowman J.P."/>
        </authorList>
    </citation>
    <scope>NUCLEOTIDE SEQUENCE [LARGE SCALE GENOMIC DNA]</scope>
    <source>
        <strain evidence="2 3">KCTC 42180</strain>
    </source>
</reference>
<feature type="signal peptide" evidence="1">
    <location>
        <begin position="1"/>
        <end position="20"/>
    </location>
</feature>
<dbReference type="InterPro" id="IPR027828">
    <property type="entry name" value="DUF4465"/>
</dbReference>
<dbReference type="EMBL" id="VOOR01000008">
    <property type="protein sequence ID" value="TXB66340.1"/>
    <property type="molecule type" value="Genomic_DNA"/>
</dbReference>
<feature type="chain" id="PRO_5022912288" evidence="1">
    <location>
        <begin position="21"/>
        <end position="325"/>
    </location>
</feature>
<dbReference type="Gene3D" id="2.60.120.1350">
    <property type="entry name" value="Protein of unknown function DUF4465"/>
    <property type="match status" value="1"/>
</dbReference>
<dbReference type="Pfam" id="PF14717">
    <property type="entry name" value="DUF4465"/>
    <property type="match status" value="1"/>
</dbReference>
<gene>
    <name evidence="2" type="ORF">FRY97_05870</name>
</gene>
<keyword evidence="3" id="KW-1185">Reference proteome</keyword>
<dbReference type="AlphaFoldDB" id="A0A5C6RXL2"/>
<dbReference type="NCBIfam" id="TIGR04183">
    <property type="entry name" value="Por_Secre_tail"/>
    <property type="match status" value="1"/>
</dbReference>
<dbReference type="OrthoDB" id="975232at2"/>
<protein>
    <submittedName>
        <fullName evidence="2">DUF4465 domain-containing protein</fullName>
    </submittedName>
</protein>
<name>A0A5C6RXL2_9BACT</name>
<organism evidence="2 3">
    <name type="scientific">Phaeodactylibacter luteus</name>
    <dbReference type="NCBI Taxonomy" id="1564516"/>
    <lineage>
        <taxon>Bacteria</taxon>
        <taxon>Pseudomonadati</taxon>
        <taxon>Bacteroidota</taxon>
        <taxon>Saprospiria</taxon>
        <taxon>Saprospirales</taxon>
        <taxon>Haliscomenobacteraceae</taxon>
        <taxon>Phaeodactylibacter</taxon>
    </lineage>
</organism>
<evidence type="ECO:0000313" key="2">
    <source>
        <dbReference type="EMBL" id="TXB66340.1"/>
    </source>
</evidence>
<evidence type="ECO:0000256" key="1">
    <source>
        <dbReference type="SAM" id="SignalP"/>
    </source>
</evidence>
<keyword evidence="1" id="KW-0732">Signal</keyword>
<dbReference type="InterPro" id="IPR026444">
    <property type="entry name" value="Secre_tail"/>
</dbReference>
<dbReference type="RefSeq" id="WP_147166509.1">
    <property type="nucleotide sequence ID" value="NZ_VOOR01000008.1"/>
</dbReference>
<comment type="caution">
    <text evidence="2">The sequence shown here is derived from an EMBL/GenBank/DDBJ whole genome shotgun (WGS) entry which is preliminary data.</text>
</comment>
<sequence length="325" mass="35033">MKYVFTLLTLCLAALPAAYAQTTADFENLETGAAGFLNGSDGSAGFSSGNIFLPNSYNPMFMSWSGWAISSVTDTTTPGFTNQYSAIAGGGHEGSDNYAVTFASPSAVVHLTGEAAGAPVAGVYVTNSTYAYLSMLEGDSFAKQFGGESGDDPDFFRLTVKKYLGGELSTDSVDFFLADYRFEDNAQDYIIDEWTFIDLSSLGNADSLWFTLASTDIGTFGMNTPAYFCIDNLTTTDMPVNTRAVQRSEAKLQAFPNPASSEWHLRWEMDQPAQAKLWNMQGQLLASFTLKPGVQVLSAAALPPGGYLLQIEGQGGRLSKRLVKY</sequence>
<proteinExistence type="predicted"/>
<accession>A0A5C6RXL2</accession>
<evidence type="ECO:0000313" key="3">
    <source>
        <dbReference type="Proteomes" id="UP000321580"/>
    </source>
</evidence>
<dbReference type="Proteomes" id="UP000321580">
    <property type="component" value="Unassembled WGS sequence"/>
</dbReference>